<keyword evidence="5 6" id="KW-0472">Membrane</keyword>
<sequence length="280" mass="30322">MVGKAKVFGTLASIGGAMVLTIYKGVEIKIWLTSIDLLHKNEQQGSVAATHHHQHIDHNPYLGSLLAVASCFSVAFSLIIQSKISVSYPCHYSCTALICAFGALQSVVYALCFERNWSQWKLGWDVRLLASLYAGVVASGVAFPLSLWCVRMRGPLFVSIFNPLVLVLVAIASSLFLKEKLYLGSILGAAIIICGLYIVIWGKSKEMKKVNQLIPSKSIVEADLGTVSKLVDDTKSIVPINPLAVGPSIIPPIILSSDDGDNNKEILCEIEIVGRGREDP</sequence>
<dbReference type="InterPro" id="IPR000620">
    <property type="entry name" value="EamA_dom"/>
</dbReference>
<comment type="similarity">
    <text evidence="2 6">Belongs to the drug/metabolite transporter (DMT) superfamily. Plant drug/metabolite exporter (P-DME) (TC 2.A.7.4) family.</text>
</comment>
<proteinExistence type="inferred from homology"/>
<comment type="caution">
    <text evidence="8">The sequence shown here is derived from an EMBL/GenBank/DDBJ whole genome shotgun (WGS) entry which is preliminary data.</text>
</comment>
<evidence type="ECO:0000256" key="2">
    <source>
        <dbReference type="ARBA" id="ARBA00007635"/>
    </source>
</evidence>
<dbReference type="Proteomes" id="UP001454036">
    <property type="component" value="Unassembled WGS sequence"/>
</dbReference>
<feature type="domain" description="EamA" evidence="7">
    <location>
        <begin position="62"/>
        <end position="200"/>
    </location>
</feature>
<keyword evidence="4 6" id="KW-1133">Transmembrane helix</keyword>
<feature type="transmembrane region" description="Helical" evidence="6">
    <location>
        <begin position="92"/>
        <end position="111"/>
    </location>
</feature>
<keyword evidence="3 6" id="KW-0812">Transmembrane</keyword>
<evidence type="ECO:0000256" key="5">
    <source>
        <dbReference type="ARBA" id="ARBA00023136"/>
    </source>
</evidence>
<evidence type="ECO:0000313" key="8">
    <source>
        <dbReference type="EMBL" id="GAA0166675.1"/>
    </source>
</evidence>
<evidence type="ECO:0000256" key="4">
    <source>
        <dbReference type="ARBA" id="ARBA00022989"/>
    </source>
</evidence>
<dbReference type="Pfam" id="PF00892">
    <property type="entry name" value="EamA"/>
    <property type="match status" value="1"/>
</dbReference>
<reference evidence="8 9" key="1">
    <citation type="submission" date="2024-01" db="EMBL/GenBank/DDBJ databases">
        <title>The complete chloroplast genome sequence of Lithospermum erythrorhizon: insights into the phylogenetic relationship among Boraginaceae species and the maternal lineages of purple gromwells.</title>
        <authorList>
            <person name="Okada T."/>
            <person name="Watanabe K."/>
        </authorList>
    </citation>
    <scope>NUCLEOTIDE SEQUENCE [LARGE SCALE GENOMIC DNA]</scope>
</reference>
<feature type="transmembrane region" description="Helical" evidence="6">
    <location>
        <begin position="131"/>
        <end position="149"/>
    </location>
</feature>
<evidence type="ECO:0000256" key="1">
    <source>
        <dbReference type="ARBA" id="ARBA00004141"/>
    </source>
</evidence>
<evidence type="ECO:0000256" key="6">
    <source>
        <dbReference type="RuleBase" id="RU363077"/>
    </source>
</evidence>
<dbReference type="AlphaFoldDB" id="A0AAV3QRL6"/>
<evidence type="ECO:0000313" key="9">
    <source>
        <dbReference type="Proteomes" id="UP001454036"/>
    </source>
</evidence>
<dbReference type="PANTHER" id="PTHR31218">
    <property type="entry name" value="WAT1-RELATED PROTEIN"/>
    <property type="match status" value="1"/>
</dbReference>
<comment type="subcellular location">
    <subcellularLocation>
        <location evidence="1 6">Membrane</location>
        <topology evidence="1 6">Multi-pass membrane protein</topology>
    </subcellularLocation>
</comment>
<feature type="transmembrane region" description="Helical" evidence="6">
    <location>
        <begin position="7"/>
        <end position="26"/>
    </location>
</feature>
<dbReference type="GO" id="GO:0016020">
    <property type="term" value="C:membrane"/>
    <property type="evidence" value="ECO:0007669"/>
    <property type="project" value="UniProtKB-SubCell"/>
</dbReference>
<evidence type="ECO:0000256" key="3">
    <source>
        <dbReference type="ARBA" id="ARBA00022692"/>
    </source>
</evidence>
<name>A0AAV3QRL6_LITER</name>
<accession>A0AAV3QRL6</accession>
<organism evidence="8 9">
    <name type="scientific">Lithospermum erythrorhizon</name>
    <name type="common">Purple gromwell</name>
    <name type="synonym">Lithospermum officinale var. erythrorhizon</name>
    <dbReference type="NCBI Taxonomy" id="34254"/>
    <lineage>
        <taxon>Eukaryota</taxon>
        <taxon>Viridiplantae</taxon>
        <taxon>Streptophyta</taxon>
        <taxon>Embryophyta</taxon>
        <taxon>Tracheophyta</taxon>
        <taxon>Spermatophyta</taxon>
        <taxon>Magnoliopsida</taxon>
        <taxon>eudicotyledons</taxon>
        <taxon>Gunneridae</taxon>
        <taxon>Pentapetalae</taxon>
        <taxon>asterids</taxon>
        <taxon>lamiids</taxon>
        <taxon>Boraginales</taxon>
        <taxon>Boraginaceae</taxon>
        <taxon>Boraginoideae</taxon>
        <taxon>Lithospermeae</taxon>
        <taxon>Lithospermum</taxon>
    </lineage>
</organism>
<dbReference type="InterPro" id="IPR037185">
    <property type="entry name" value="EmrE-like"/>
</dbReference>
<feature type="transmembrane region" description="Helical" evidence="6">
    <location>
        <begin position="61"/>
        <end position="80"/>
    </location>
</feature>
<dbReference type="InterPro" id="IPR030184">
    <property type="entry name" value="WAT1-related"/>
</dbReference>
<keyword evidence="9" id="KW-1185">Reference proteome</keyword>
<gene>
    <name evidence="8" type="ORF">LIER_21779</name>
</gene>
<evidence type="ECO:0000259" key="7">
    <source>
        <dbReference type="Pfam" id="PF00892"/>
    </source>
</evidence>
<protein>
    <recommendedName>
        <fullName evidence="6">WAT1-related protein</fullName>
    </recommendedName>
</protein>
<feature type="transmembrane region" description="Helical" evidence="6">
    <location>
        <begin position="182"/>
        <end position="202"/>
    </location>
</feature>
<dbReference type="EMBL" id="BAABME010005813">
    <property type="protein sequence ID" value="GAA0166675.1"/>
    <property type="molecule type" value="Genomic_DNA"/>
</dbReference>
<dbReference type="SUPFAM" id="SSF103481">
    <property type="entry name" value="Multidrug resistance efflux transporter EmrE"/>
    <property type="match status" value="1"/>
</dbReference>
<feature type="transmembrane region" description="Helical" evidence="6">
    <location>
        <begin position="156"/>
        <end position="176"/>
    </location>
</feature>
<dbReference type="GO" id="GO:0022857">
    <property type="term" value="F:transmembrane transporter activity"/>
    <property type="evidence" value="ECO:0007669"/>
    <property type="project" value="InterPro"/>
</dbReference>